<name>A0A0E9TXZ1_ANGAN</name>
<proteinExistence type="predicted"/>
<sequence length="36" mass="3879">MFSLNTNGSWLFKGACLASCPSASCTEFIILCVLIH</sequence>
<organism evidence="1">
    <name type="scientific">Anguilla anguilla</name>
    <name type="common">European freshwater eel</name>
    <name type="synonym">Muraena anguilla</name>
    <dbReference type="NCBI Taxonomy" id="7936"/>
    <lineage>
        <taxon>Eukaryota</taxon>
        <taxon>Metazoa</taxon>
        <taxon>Chordata</taxon>
        <taxon>Craniata</taxon>
        <taxon>Vertebrata</taxon>
        <taxon>Euteleostomi</taxon>
        <taxon>Actinopterygii</taxon>
        <taxon>Neopterygii</taxon>
        <taxon>Teleostei</taxon>
        <taxon>Anguilliformes</taxon>
        <taxon>Anguillidae</taxon>
        <taxon>Anguilla</taxon>
    </lineage>
</organism>
<reference evidence="1" key="1">
    <citation type="submission" date="2014-11" db="EMBL/GenBank/DDBJ databases">
        <authorList>
            <person name="Amaro Gonzalez C."/>
        </authorList>
    </citation>
    <scope>NUCLEOTIDE SEQUENCE</scope>
</reference>
<dbReference type="AlphaFoldDB" id="A0A0E9TXZ1"/>
<dbReference type="EMBL" id="GBXM01050028">
    <property type="protein sequence ID" value="JAH58549.1"/>
    <property type="molecule type" value="Transcribed_RNA"/>
</dbReference>
<protein>
    <submittedName>
        <fullName evidence="1">Uncharacterized protein</fullName>
    </submittedName>
</protein>
<accession>A0A0E9TXZ1</accession>
<reference evidence="1" key="2">
    <citation type="journal article" date="2015" name="Fish Shellfish Immunol.">
        <title>Early steps in the European eel (Anguilla anguilla)-Vibrio vulnificus interaction in the gills: Role of the RtxA13 toxin.</title>
        <authorList>
            <person name="Callol A."/>
            <person name="Pajuelo D."/>
            <person name="Ebbesson L."/>
            <person name="Teles M."/>
            <person name="MacKenzie S."/>
            <person name="Amaro C."/>
        </authorList>
    </citation>
    <scope>NUCLEOTIDE SEQUENCE</scope>
</reference>
<evidence type="ECO:0000313" key="1">
    <source>
        <dbReference type="EMBL" id="JAH58549.1"/>
    </source>
</evidence>